<evidence type="ECO:0000256" key="2">
    <source>
        <dbReference type="ARBA" id="ARBA00022553"/>
    </source>
</evidence>
<sequence>MQRENKSDDWVKVVLRRFRAQLPFESSNSQQNHESTDHIKKCIVSLSEHNFTMVVSDLASFIKEPAFLCSLSAENVTLACQSNGLTMDTMAKCFEQNPDKCAALPDEVLNKCLLPAICQFITQSNGFPLEAEQRALAGRVLSHISVHHFSALFNRIAIRLHVLANTEDNSDTGDIELIRHLHVNVSSLKILLQESIQVFKSLKKTGQLALVSGLEKAIWNWVENSPDELAQLQRQPSRELSEYAEKLFDMVDNFAESSKRKAAVWPLQIMLLILCPDMLEQIATCEKVFEVSKANKKEFLDHLKKALTSTKNLTESAAVVCVKLCKVATYMKPEDNSVLCFLVVTMLNELKGLLFNVSKPFSLGSGSLVTTENLMVDCFVSSFRINYRNNQHFDMCLQPSSPFIYQLAYVKGTYSIVKQSPLRWWPKAELLHPKSQALRQLFLSICNRVQNAEQEGQQSRLSQIYKVKDKKHKEDEIHSSKKNDKELLLWLVKIFHADPVFAFHNPDLHGWEIQKNSTQLIMGIVNLMLTPTLPVEIRQEAAETLLCFFQTDYIEMWNPVAPIATFWEISSNVMVSIAEFLIGHSSHGAVLLRYLRDLNFGKNEFLRKHKEQASIGCHTPICTISQTKLEEVFLTFLWSPDVETVLISLSCFGQMCNEIDLVQCSENLNEPPSAQNIEVYRNLSEEATKFTAGRAALQKRIMALLRQLDRQTAGNVQAWESTYSKWQRLTYDLVNFGKDESSTMDVQKYLRRKGVSKLTNDNLQALLTEWTCMTGFLCSLGGVCLTPLQAIRRYSRSLPSSVHAVNHSRKTESDTVTKFMQDLLSLLVCANEKTGLQIRSTVNEVVGVELSQKLYPILLTQIMRVVNSFFTTSGQVIVQEKHTLFTEQIIVIIKHILENKLGLKDGFQMSGIDAMILSFVRYARNLPVSQQCLQIKCKLCQLIDVVMARRDELLLHQEVKLRNKLVEYLTDWVLPSAEHHQSIPAELSVLSKELDATVMRAIASLLSGLPLQPEGMETDLDLAEAKSQLFLKYFTLFMNLMNREKGTVRAKENVHYVASQTLHQNTVLAMSNLLNANIDTGLMYAIGLGYHDDLQTRTVFMEVLTKILQQGTEFDNLADTVLMDRFDRLVDLLTLTGEGGKLPIALAMASVTPAQQMDELAHVLVTLFDDRHILPQLLKNLFAVEVYSAEGMQTLFRGNSLASKTITYCFKAFGGNYLHTLLGPLIAPMFEEQVSFEVDPTRLEKGQNVEENRNNLIKAAQKFLNEIVISVESFPVQLRSLCKCLKEVVHQRFPKHSLEAVGSAFFLRFINPAITSPHVTGIIDQIPSEELRRGLMLLSKILQNLANHVLFSKEKHMEAFNGFLQANFEKARDFFSTISSKCPSKRDEDSTSYSYISDSSVLSLHRLLWDHQEKIGTYLATKSEFKTFGRRPFEKMSTLLAHLGPPDQQKNHFSLARWQDGARYEEFMARHAEESRDELQSIKSLNVFYQGGKSKAGNPVFYYVARRFRSDQISDELLIYHALLTLESCIEGPWELVVDFTHTTLENRFSPTTVQKILRVVPNGAEKTLTAAYLYNCSGSLRQYAKYNERHLAPLKGRSVVRICESLSKLHEYISPCELKLPSSTLSLEEDLKVFQAFRVSTRSNVLVKIGPTSVQIMTPERHRVLGYSSTLNDVYYASEVKGATVEDENLCLLKLANVGPGILLMCNESEQLVQAVTHVKTRWQLSQPDSSTAASKKIKPKDVPGTLLNMALLNLGTSDPSLRLAAYNLLCSVTKSFNLKIEERLLEGTGLCIPANNTLFIVGISEKLAAKEPQLTLEFLEECIAGFVKSDFELKHLCLEYMAPWLPNLARFCRFPGDDPQKIKMTRILEELINLTVKEKGTMYPSVQATIWGNIGKVTELLDTVLDCFIKASATGGLGSVKAEVMADTAVALASANVQVVSRKVIGRLDSLISKTFISPTVRLELHLMWDDIAILTRYLLMLSFNDCLDVASHIPYLFHLVSLLVSTGPPTIRASIHGLVINIIQSLCTCTCIKFSDETQRLLRLRLAELSSPKFYLLFGISKVKTPAVKAFKATYQGRYTLRDSDGDALSMTAMEKVADLLLEIMESCMTDLPECTWLKKWTELATKFAFDFNPALQPRSLVVLGCICKEANDRLIRGVLEVLIMALSTYSDLVLIEASLMCLSRLQVILSKDSKYHKAFFWIAVAVLQLSEVSLYPCGLALLEQTLITLETHGAFESQPVDKVLMAVRKEPLLEFHCKQMDHFVGLNFSNNFHFALMVHLVKGVYHPQATSSARAIRILNLMDDITSKRKTSRGSFVVNKENLAYLAALLPVSEEVRSNLRPGNPKEPDSSTPPHPGKLENSSMAGSATSLDSQVSIVITTASSSSPNDDPNDHRFVWPTECQNTLLNPGIVNDTQTQALLLTTLAILLEHITGDAETRFLYEVLAEASLVFPGVFPVIYPLLDSDLSIVLGHSDDVATLKAIQTIVRSMSALKLADDQAIKPSYLSTFGFSGFCHFTKFREHSGQANRAQLFMKFLEAVLEVYGASPDEKTQRSCSVASIKPINLSSSTEDVRKAHSSSLSSSMSSLSGGATGGKNIFIPIPFKRAGSSYRQKKESPKFRRNWSARAQRSTSAGKSVKW</sequence>
<feature type="region of interest" description="Disordered" evidence="3">
    <location>
        <begin position="2613"/>
        <end position="2644"/>
    </location>
</feature>
<dbReference type="Gene3D" id="1.10.506.10">
    <property type="entry name" value="GTPase Activation - p120gap, domain 1"/>
    <property type="match status" value="2"/>
</dbReference>
<dbReference type="InterPro" id="IPR001936">
    <property type="entry name" value="RasGAP_dom"/>
</dbReference>
<evidence type="ECO:0000259" key="5">
    <source>
        <dbReference type="PROSITE" id="PS50191"/>
    </source>
</evidence>
<evidence type="ECO:0000259" key="4">
    <source>
        <dbReference type="PROSITE" id="PS50018"/>
    </source>
</evidence>
<dbReference type="Pfam" id="PF00616">
    <property type="entry name" value="RasGAP"/>
    <property type="match status" value="1"/>
</dbReference>
<dbReference type="Proteomes" id="UP001159427">
    <property type="component" value="Unassembled WGS sequence"/>
</dbReference>
<dbReference type="PROSITE" id="PS50018">
    <property type="entry name" value="RAS_GTPASE_ACTIV_2"/>
    <property type="match status" value="1"/>
</dbReference>
<evidence type="ECO:0000313" key="7">
    <source>
        <dbReference type="Proteomes" id="UP001159427"/>
    </source>
</evidence>
<feature type="compositionally biased region" description="Basic and acidic residues" evidence="3">
    <location>
        <begin position="2341"/>
        <end position="2353"/>
    </location>
</feature>
<protein>
    <recommendedName>
        <fullName evidence="8">Neurofibromin</fullName>
    </recommendedName>
</protein>
<dbReference type="InterPro" id="IPR001251">
    <property type="entry name" value="CRAL-TRIO_dom"/>
</dbReference>
<dbReference type="SMART" id="SM00323">
    <property type="entry name" value="RasGAP"/>
    <property type="match status" value="1"/>
</dbReference>
<dbReference type="InterPro" id="IPR008936">
    <property type="entry name" value="Rho_GTPase_activation_prot"/>
</dbReference>
<dbReference type="Pfam" id="PF21877">
    <property type="entry name" value="PH_NF1"/>
    <property type="match status" value="1"/>
</dbReference>
<dbReference type="Gene3D" id="2.30.29.30">
    <property type="entry name" value="Pleckstrin-homology domain (PH domain)/Phosphotyrosine-binding domain (PTB)"/>
    <property type="match status" value="1"/>
</dbReference>
<feature type="compositionally biased region" description="Polar residues" evidence="3">
    <location>
        <begin position="2630"/>
        <end position="2644"/>
    </location>
</feature>
<dbReference type="CDD" id="cd05130">
    <property type="entry name" value="RasGAP_Neurofibromin"/>
    <property type="match status" value="1"/>
</dbReference>
<dbReference type="EMBL" id="CALNXI010000067">
    <property type="protein sequence ID" value="CAH3017628.1"/>
    <property type="molecule type" value="Genomic_DNA"/>
</dbReference>
<dbReference type="InterPro" id="IPR016024">
    <property type="entry name" value="ARM-type_fold"/>
</dbReference>
<dbReference type="PANTHER" id="PTHR10194">
    <property type="entry name" value="RAS GTPASE-ACTIVATING PROTEINS"/>
    <property type="match status" value="1"/>
</dbReference>
<evidence type="ECO:0000313" key="6">
    <source>
        <dbReference type="EMBL" id="CAH3017628.1"/>
    </source>
</evidence>
<dbReference type="InterPro" id="IPR036865">
    <property type="entry name" value="CRAL-TRIO_dom_sf"/>
</dbReference>
<dbReference type="SUPFAM" id="SSF48371">
    <property type="entry name" value="ARM repeat"/>
    <property type="match status" value="2"/>
</dbReference>
<dbReference type="CDD" id="cd00170">
    <property type="entry name" value="SEC14"/>
    <property type="match status" value="1"/>
</dbReference>
<dbReference type="InterPro" id="IPR011993">
    <property type="entry name" value="PH-like_dom_sf"/>
</dbReference>
<keyword evidence="7" id="KW-1185">Reference proteome</keyword>
<evidence type="ECO:0000256" key="3">
    <source>
        <dbReference type="SAM" id="MobiDB-lite"/>
    </source>
</evidence>
<feature type="region of interest" description="Disordered" evidence="3">
    <location>
        <begin position="2341"/>
        <end position="2369"/>
    </location>
</feature>
<dbReference type="SUPFAM" id="SSF48350">
    <property type="entry name" value="GTPase activation domain, GAP"/>
    <property type="match status" value="1"/>
</dbReference>
<accession>A0ABN8LTV2</accession>
<dbReference type="InterPro" id="IPR054071">
    <property type="entry name" value="PH_NF1"/>
</dbReference>
<dbReference type="PANTHER" id="PTHR10194:SF142">
    <property type="entry name" value="NEUROFIBROMIN"/>
    <property type="match status" value="1"/>
</dbReference>
<keyword evidence="1" id="KW-0343">GTPase activation</keyword>
<keyword evidence="2" id="KW-0597">Phosphoprotein</keyword>
<organism evidence="6 7">
    <name type="scientific">Porites evermanni</name>
    <dbReference type="NCBI Taxonomy" id="104178"/>
    <lineage>
        <taxon>Eukaryota</taxon>
        <taxon>Metazoa</taxon>
        <taxon>Cnidaria</taxon>
        <taxon>Anthozoa</taxon>
        <taxon>Hexacorallia</taxon>
        <taxon>Scleractinia</taxon>
        <taxon>Fungiina</taxon>
        <taxon>Poritidae</taxon>
        <taxon>Porites</taxon>
    </lineage>
</organism>
<name>A0ABN8LTV2_9CNID</name>
<proteinExistence type="predicted"/>
<dbReference type="Pfam" id="PF13716">
    <property type="entry name" value="CRAL_TRIO_2"/>
    <property type="match status" value="1"/>
</dbReference>
<dbReference type="PROSITE" id="PS50191">
    <property type="entry name" value="CRAL_TRIO"/>
    <property type="match status" value="1"/>
</dbReference>
<feature type="domain" description="Ras-GAP" evidence="4">
    <location>
        <begin position="1156"/>
        <end position="1347"/>
    </location>
</feature>
<feature type="domain" description="CRAL-TRIO" evidence="5">
    <location>
        <begin position="1475"/>
        <end position="1633"/>
    </location>
</feature>
<dbReference type="InterPro" id="IPR039360">
    <property type="entry name" value="Ras_GTPase"/>
</dbReference>
<evidence type="ECO:0008006" key="8">
    <source>
        <dbReference type="Google" id="ProtNLM"/>
    </source>
</evidence>
<dbReference type="Gene3D" id="3.40.525.10">
    <property type="entry name" value="CRAL-TRIO lipid binding domain"/>
    <property type="match status" value="1"/>
</dbReference>
<evidence type="ECO:0000256" key="1">
    <source>
        <dbReference type="ARBA" id="ARBA00022468"/>
    </source>
</evidence>
<dbReference type="SUPFAM" id="SSF52087">
    <property type="entry name" value="CRAL/TRIO domain"/>
    <property type="match status" value="1"/>
</dbReference>
<comment type="caution">
    <text evidence="6">The sequence shown here is derived from an EMBL/GenBank/DDBJ whole genome shotgun (WGS) entry which is preliminary data.</text>
</comment>
<gene>
    <name evidence="6" type="ORF">PEVE_00038813</name>
</gene>
<reference evidence="6 7" key="1">
    <citation type="submission" date="2022-05" db="EMBL/GenBank/DDBJ databases">
        <authorList>
            <consortium name="Genoscope - CEA"/>
            <person name="William W."/>
        </authorList>
    </citation>
    <scope>NUCLEOTIDE SEQUENCE [LARGE SCALE GENOMIC DNA]</scope>
</reference>